<comment type="caution">
    <text evidence="1">The sequence shown here is derived from an EMBL/GenBank/DDBJ whole genome shotgun (WGS) entry which is preliminary data.</text>
</comment>
<accession>A0ABT8CW60</accession>
<gene>
    <name evidence="1" type="ORF">QW060_09725</name>
</gene>
<dbReference type="Proteomes" id="UP001242368">
    <property type="component" value="Unassembled WGS sequence"/>
</dbReference>
<proteinExistence type="predicted"/>
<evidence type="ECO:0000313" key="1">
    <source>
        <dbReference type="EMBL" id="MDN3707407.1"/>
    </source>
</evidence>
<evidence type="ECO:0000313" key="2">
    <source>
        <dbReference type="Proteomes" id="UP001242368"/>
    </source>
</evidence>
<dbReference type="RefSeq" id="WP_290363381.1">
    <property type="nucleotide sequence ID" value="NZ_JAUFQU010000001.1"/>
</dbReference>
<name>A0ABT8CW60_9FLAO</name>
<reference evidence="2" key="1">
    <citation type="journal article" date="2019" name="Int. J. Syst. Evol. Microbiol.">
        <title>The Global Catalogue of Microorganisms (GCM) 10K type strain sequencing project: providing services to taxonomists for standard genome sequencing and annotation.</title>
        <authorList>
            <consortium name="The Broad Institute Genomics Platform"/>
            <consortium name="The Broad Institute Genome Sequencing Center for Infectious Disease"/>
            <person name="Wu L."/>
            <person name="Ma J."/>
        </authorList>
    </citation>
    <scope>NUCLEOTIDE SEQUENCE [LARGE SCALE GENOMIC DNA]</scope>
    <source>
        <strain evidence="2">CECT 7184</strain>
    </source>
</reference>
<keyword evidence="2" id="KW-1185">Reference proteome</keyword>
<dbReference type="EMBL" id="JAUFQU010000001">
    <property type="protein sequence ID" value="MDN3707407.1"/>
    <property type="molecule type" value="Genomic_DNA"/>
</dbReference>
<organism evidence="1 2">
    <name type="scientific">Paenimyroides ceti</name>
    <dbReference type="NCBI Taxonomy" id="395087"/>
    <lineage>
        <taxon>Bacteria</taxon>
        <taxon>Pseudomonadati</taxon>
        <taxon>Bacteroidota</taxon>
        <taxon>Flavobacteriia</taxon>
        <taxon>Flavobacteriales</taxon>
        <taxon>Flavobacteriaceae</taxon>
        <taxon>Paenimyroides</taxon>
    </lineage>
</organism>
<dbReference type="PROSITE" id="PS51257">
    <property type="entry name" value="PROKAR_LIPOPROTEIN"/>
    <property type="match status" value="1"/>
</dbReference>
<sequence>MKKMFIILSMNLLLTSCSPNDDIIQEQHNRGFIEMEYNGEKLSFGKNAYNGWVLNNQKDTIGRFYTARITKDAKNFYDVKLFAYLSKENQLNGLEMEFTPMVNGKGWTYLYTTEEKPMVYKNTQFDGVLLKSDFEGYLFYHPKEDKNPVHLINGKINIPVKGLGIDWSQW</sequence>
<protein>
    <submittedName>
        <fullName evidence="1">Uncharacterized protein</fullName>
    </submittedName>
</protein>